<feature type="transmembrane region" description="Helical" evidence="7">
    <location>
        <begin position="77"/>
        <end position="97"/>
    </location>
</feature>
<dbReference type="GO" id="GO:0046839">
    <property type="term" value="P:phospholipid dephosphorylation"/>
    <property type="evidence" value="ECO:0007669"/>
    <property type="project" value="TreeGrafter"/>
</dbReference>
<dbReference type="SUPFAM" id="SSF48317">
    <property type="entry name" value="Acid phosphatase/Vanadium-dependent haloperoxidase"/>
    <property type="match status" value="1"/>
</dbReference>
<keyword evidence="4 7" id="KW-1133">Transmembrane helix</keyword>
<dbReference type="PANTHER" id="PTHR10165">
    <property type="entry name" value="LIPID PHOSPHATE PHOSPHATASE"/>
    <property type="match status" value="1"/>
</dbReference>
<evidence type="ECO:0000256" key="4">
    <source>
        <dbReference type="ARBA" id="ARBA00022989"/>
    </source>
</evidence>
<feature type="domain" description="Phosphatidic acid phosphatase type 2/haloperoxidase" evidence="8">
    <location>
        <begin position="110"/>
        <end position="253"/>
    </location>
</feature>
<evidence type="ECO:0000256" key="3">
    <source>
        <dbReference type="ARBA" id="ARBA00022692"/>
    </source>
</evidence>
<dbReference type="PANTHER" id="PTHR10165:SF35">
    <property type="entry name" value="RE23632P"/>
    <property type="match status" value="1"/>
</dbReference>
<keyword evidence="3 7" id="KW-0812">Transmembrane</keyword>
<dbReference type="InterPro" id="IPR036938">
    <property type="entry name" value="PAP2/HPO_sf"/>
</dbReference>
<dbReference type="Proteomes" id="UP000724874">
    <property type="component" value="Unassembled WGS sequence"/>
</dbReference>
<evidence type="ECO:0000256" key="2">
    <source>
        <dbReference type="ARBA" id="ARBA00008816"/>
    </source>
</evidence>
<feature type="transmembrane region" description="Helical" evidence="7">
    <location>
        <begin position="109"/>
        <end position="130"/>
    </location>
</feature>
<name>A0A9P5TTF1_GYMJU</name>
<evidence type="ECO:0000256" key="6">
    <source>
        <dbReference type="SAM" id="MobiDB-lite"/>
    </source>
</evidence>
<dbReference type="EMBL" id="JADNYJ010000005">
    <property type="protein sequence ID" value="KAF8911073.1"/>
    <property type="molecule type" value="Genomic_DNA"/>
</dbReference>
<comment type="similarity">
    <text evidence="2">Belongs to the PA-phosphatase related phosphoesterase family.</text>
</comment>
<feature type="transmembrane region" description="Helical" evidence="7">
    <location>
        <begin position="175"/>
        <end position="195"/>
    </location>
</feature>
<protein>
    <submittedName>
        <fullName evidence="9">Phosphatidic acid phosphatase type 2/haloperoxidase</fullName>
    </submittedName>
</protein>
<organism evidence="9 10">
    <name type="scientific">Gymnopilus junonius</name>
    <name type="common">Spectacular rustgill mushroom</name>
    <name type="synonym">Gymnopilus spectabilis subsp. junonius</name>
    <dbReference type="NCBI Taxonomy" id="109634"/>
    <lineage>
        <taxon>Eukaryota</taxon>
        <taxon>Fungi</taxon>
        <taxon>Dikarya</taxon>
        <taxon>Basidiomycota</taxon>
        <taxon>Agaricomycotina</taxon>
        <taxon>Agaricomycetes</taxon>
        <taxon>Agaricomycetidae</taxon>
        <taxon>Agaricales</taxon>
        <taxon>Agaricineae</taxon>
        <taxon>Hymenogastraceae</taxon>
        <taxon>Gymnopilus</taxon>
    </lineage>
</organism>
<accession>A0A9P5TTF1</accession>
<dbReference type="GO" id="GO:0016020">
    <property type="term" value="C:membrane"/>
    <property type="evidence" value="ECO:0007669"/>
    <property type="project" value="UniProtKB-SubCell"/>
</dbReference>
<feature type="transmembrane region" description="Helical" evidence="7">
    <location>
        <begin position="238"/>
        <end position="257"/>
    </location>
</feature>
<dbReference type="OrthoDB" id="8907274at2759"/>
<evidence type="ECO:0000256" key="1">
    <source>
        <dbReference type="ARBA" id="ARBA00004141"/>
    </source>
</evidence>
<dbReference type="GO" id="GO:0008195">
    <property type="term" value="F:phosphatidate phosphatase activity"/>
    <property type="evidence" value="ECO:0007669"/>
    <property type="project" value="TreeGrafter"/>
</dbReference>
<dbReference type="Gene3D" id="1.20.144.10">
    <property type="entry name" value="Phosphatidic acid phosphatase type 2/haloperoxidase"/>
    <property type="match status" value="1"/>
</dbReference>
<reference evidence="9" key="1">
    <citation type="submission" date="2020-11" db="EMBL/GenBank/DDBJ databases">
        <authorList>
            <consortium name="DOE Joint Genome Institute"/>
            <person name="Ahrendt S."/>
            <person name="Riley R."/>
            <person name="Andreopoulos W."/>
            <person name="LaButti K."/>
            <person name="Pangilinan J."/>
            <person name="Ruiz-duenas F.J."/>
            <person name="Barrasa J.M."/>
            <person name="Sanchez-Garcia M."/>
            <person name="Camarero S."/>
            <person name="Miyauchi S."/>
            <person name="Serrano A."/>
            <person name="Linde D."/>
            <person name="Babiker R."/>
            <person name="Drula E."/>
            <person name="Ayuso-Fernandez I."/>
            <person name="Pacheco R."/>
            <person name="Padilla G."/>
            <person name="Ferreira P."/>
            <person name="Barriuso J."/>
            <person name="Kellner H."/>
            <person name="Castanera R."/>
            <person name="Alfaro M."/>
            <person name="Ramirez L."/>
            <person name="Pisabarro A.G."/>
            <person name="Kuo A."/>
            <person name="Tritt A."/>
            <person name="Lipzen A."/>
            <person name="He G."/>
            <person name="Yan M."/>
            <person name="Ng V."/>
            <person name="Cullen D."/>
            <person name="Martin F."/>
            <person name="Rosso M.-N."/>
            <person name="Henrissat B."/>
            <person name="Hibbett D."/>
            <person name="Martinez A.T."/>
            <person name="Grigoriev I.V."/>
        </authorList>
    </citation>
    <scope>NUCLEOTIDE SEQUENCE</scope>
    <source>
        <strain evidence="9">AH 44721</strain>
    </source>
</reference>
<comment type="subcellular location">
    <subcellularLocation>
        <location evidence="1">Membrane</location>
        <topology evidence="1">Multi-pass membrane protein</topology>
    </subcellularLocation>
</comment>
<comment type="caution">
    <text evidence="9">The sequence shown here is derived from an EMBL/GenBank/DDBJ whole genome shotgun (WGS) entry which is preliminary data.</text>
</comment>
<gene>
    <name evidence="9" type="ORF">CPB84DRAFT_1723321</name>
</gene>
<feature type="transmembrane region" description="Helical" evidence="7">
    <location>
        <begin position="207"/>
        <end position="226"/>
    </location>
</feature>
<keyword evidence="5 7" id="KW-0472">Membrane</keyword>
<feature type="compositionally biased region" description="Basic and acidic residues" evidence="6">
    <location>
        <begin position="327"/>
        <end position="341"/>
    </location>
</feature>
<proteinExistence type="inferred from homology"/>
<evidence type="ECO:0000256" key="7">
    <source>
        <dbReference type="SAM" id="Phobius"/>
    </source>
</evidence>
<dbReference type="SMART" id="SM00014">
    <property type="entry name" value="acidPPc"/>
    <property type="match status" value="1"/>
</dbReference>
<dbReference type="GO" id="GO:0006644">
    <property type="term" value="P:phospholipid metabolic process"/>
    <property type="evidence" value="ECO:0007669"/>
    <property type="project" value="InterPro"/>
</dbReference>
<keyword evidence="10" id="KW-1185">Reference proteome</keyword>
<dbReference type="InterPro" id="IPR000326">
    <property type="entry name" value="PAP2/HPO"/>
</dbReference>
<evidence type="ECO:0000259" key="8">
    <source>
        <dbReference type="SMART" id="SM00014"/>
    </source>
</evidence>
<evidence type="ECO:0000313" key="10">
    <source>
        <dbReference type="Proteomes" id="UP000724874"/>
    </source>
</evidence>
<feature type="region of interest" description="Disordered" evidence="6">
    <location>
        <begin position="314"/>
        <end position="368"/>
    </location>
</feature>
<evidence type="ECO:0000313" key="9">
    <source>
        <dbReference type="EMBL" id="KAF8911073.1"/>
    </source>
</evidence>
<evidence type="ECO:0000256" key="5">
    <source>
        <dbReference type="ARBA" id="ARBA00023136"/>
    </source>
</evidence>
<sequence>MALKFPIYSTNRHPPMTAGRLKLLVYSYAPDWAIFFSLDKVNGYRREFSLEDRSSRTHPCKLPLPNHAIYPSHASNVALVMICFVSPLVIMPIVNFITVRSWWDLHNSWLGLILSLSLTGALTQVVKITVGRPRPDLLDRCQPPVGLTDPPLRLTNWTICAQTDEAMMIDGFRSFFSGHSSLSFCGMGFLAYYLAGKMHLFDHRGHAGKAWLALSPFMAAALVAISRTMDYRHHWQDVLVGSLVGTLFSFFGYRQYYPPLSSEQCHRPFSPRIKPDGQHEVLPTYNRAHSQNVPMTGNGHHYSDSYDDNYELAGTVPRPPGPGQLREVWRDNEEDHNKVGEEAAGTASYSPLQVPTLPPLRNTETELQ</sequence>
<dbReference type="Pfam" id="PF01569">
    <property type="entry name" value="PAP2"/>
    <property type="match status" value="1"/>
</dbReference>
<dbReference type="AlphaFoldDB" id="A0A9P5TTF1"/>
<dbReference type="InterPro" id="IPR043216">
    <property type="entry name" value="PAP-like"/>
</dbReference>
<dbReference type="CDD" id="cd03390">
    <property type="entry name" value="PAP2_containing_1_like"/>
    <property type="match status" value="1"/>
</dbReference>